<keyword evidence="2" id="KW-1185">Reference proteome</keyword>
<comment type="caution">
    <text evidence="1">The sequence shown here is derived from an EMBL/GenBank/DDBJ whole genome shotgun (WGS) entry which is preliminary data.</text>
</comment>
<name>A0A2U2XGP1_9FLAO</name>
<reference evidence="1 2" key="1">
    <citation type="submission" date="2018-05" db="EMBL/GenBank/DDBJ databases">
        <title>Brumimicrobium oceani sp. nov., isolated from coastal sediment.</title>
        <authorList>
            <person name="Kou Y."/>
        </authorList>
    </citation>
    <scope>NUCLEOTIDE SEQUENCE [LARGE SCALE GENOMIC DNA]</scope>
    <source>
        <strain evidence="1 2">C305</strain>
    </source>
</reference>
<evidence type="ECO:0000313" key="2">
    <source>
        <dbReference type="Proteomes" id="UP000245370"/>
    </source>
</evidence>
<dbReference type="AlphaFoldDB" id="A0A2U2XGP1"/>
<dbReference type="Pfam" id="PF13692">
    <property type="entry name" value="Glyco_trans_1_4"/>
    <property type="match status" value="1"/>
</dbReference>
<protein>
    <submittedName>
        <fullName evidence="1">Uncharacterized protein</fullName>
    </submittedName>
</protein>
<dbReference type="PANTHER" id="PTHR12526:SF630">
    <property type="entry name" value="GLYCOSYLTRANSFERASE"/>
    <property type="match status" value="1"/>
</dbReference>
<dbReference type="SUPFAM" id="SSF53756">
    <property type="entry name" value="UDP-Glycosyltransferase/glycogen phosphorylase"/>
    <property type="match status" value="1"/>
</dbReference>
<reference evidence="1 2" key="2">
    <citation type="submission" date="2018-05" db="EMBL/GenBank/DDBJ databases">
        <authorList>
            <person name="Lanie J.A."/>
            <person name="Ng W.-L."/>
            <person name="Kazmierczak K.M."/>
            <person name="Andrzejewski T.M."/>
            <person name="Davidsen T.M."/>
            <person name="Wayne K.J."/>
            <person name="Tettelin H."/>
            <person name="Glass J.I."/>
            <person name="Rusch D."/>
            <person name="Podicherti R."/>
            <person name="Tsui H.-C.T."/>
            <person name="Winkler M.E."/>
        </authorList>
    </citation>
    <scope>NUCLEOTIDE SEQUENCE [LARGE SCALE GENOMIC DNA]</scope>
    <source>
        <strain evidence="1 2">C305</strain>
    </source>
</reference>
<dbReference type="PANTHER" id="PTHR12526">
    <property type="entry name" value="GLYCOSYLTRANSFERASE"/>
    <property type="match status" value="1"/>
</dbReference>
<organism evidence="1 2">
    <name type="scientific">Brumimicrobium oceani</name>
    <dbReference type="NCBI Taxonomy" id="2100725"/>
    <lineage>
        <taxon>Bacteria</taxon>
        <taxon>Pseudomonadati</taxon>
        <taxon>Bacteroidota</taxon>
        <taxon>Flavobacteriia</taxon>
        <taxon>Flavobacteriales</taxon>
        <taxon>Crocinitomicaceae</taxon>
        <taxon>Brumimicrobium</taxon>
    </lineage>
</organism>
<dbReference type="Proteomes" id="UP000245370">
    <property type="component" value="Unassembled WGS sequence"/>
</dbReference>
<dbReference type="EMBL" id="QFRJ01000001">
    <property type="protein sequence ID" value="PWH86968.1"/>
    <property type="molecule type" value="Genomic_DNA"/>
</dbReference>
<dbReference type="Gene3D" id="3.40.50.2000">
    <property type="entry name" value="Glycogen Phosphorylase B"/>
    <property type="match status" value="2"/>
</dbReference>
<evidence type="ECO:0000313" key="1">
    <source>
        <dbReference type="EMBL" id="PWH86968.1"/>
    </source>
</evidence>
<proteinExistence type="predicted"/>
<dbReference type="OrthoDB" id="9790710at2"/>
<accession>A0A2U2XGP1</accession>
<dbReference type="RefSeq" id="WP_109358046.1">
    <property type="nucleotide sequence ID" value="NZ_QFRJ01000001.1"/>
</dbReference>
<sequence>MINKALVLGYFGFENNHLDGQTVKTRNILDLLKTKEPTEFKQVNYFDTQSFQRSKWRIFKVFQSVIQSDIVYYLPAQNNLRFIFPFIFILSKIFNVKLHYIVIGGWLTEFLNGKPLHRWMLSKIDAVYPELDELSTTLKTKFGLKRVYQLHNFRITDFQPSEIKKSGEIKLVFMARIHPLKGVKTLFELENEIQKQGIAKLTIDVYGPIYLPFEEEFNALLSESQIVKYHGVLQAEDIYNTLQNYDLLLFPTQFYTEGFPGTILDAYISKVPVIATKWKYANEFIENNKSGKIVTFNDSNEFINETIKLVQDKNELLKLKEGTQNLVHKFSAGEAWKVLKSKIDLPS</sequence>
<gene>
    <name evidence="1" type="ORF">DIT68_01540</name>
</gene>